<feature type="transmembrane region" description="Helical" evidence="5">
    <location>
        <begin position="74"/>
        <end position="97"/>
    </location>
</feature>
<keyword evidence="8" id="KW-1185">Reference proteome</keyword>
<dbReference type="EMBL" id="FNCV01000005">
    <property type="protein sequence ID" value="SDH21398.1"/>
    <property type="molecule type" value="Genomic_DNA"/>
</dbReference>
<proteinExistence type="predicted"/>
<dbReference type="InterPro" id="IPR044880">
    <property type="entry name" value="NCX_ion-bd_dom_sf"/>
</dbReference>
<evidence type="ECO:0000256" key="3">
    <source>
        <dbReference type="ARBA" id="ARBA00022989"/>
    </source>
</evidence>
<evidence type="ECO:0000313" key="7">
    <source>
        <dbReference type="EMBL" id="SDH21398.1"/>
    </source>
</evidence>
<gene>
    <name evidence="7" type="ORF">SAMN05421742_10523</name>
</gene>
<dbReference type="STRING" id="83401.SAMN05421742_10523"/>
<feature type="transmembrane region" description="Helical" evidence="5">
    <location>
        <begin position="135"/>
        <end position="154"/>
    </location>
</feature>
<dbReference type="Proteomes" id="UP000217076">
    <property type="component" value="Unassembled WGS sequence"/>
</dbReference>
<evidence type="ECO:0000256" key="5">
    <source>
        <dbReference type="SAM" id="Phobius"/>
    </source>
</evidence>
<dbReference type="Gene3D" id="1.20.1420.30">
    <property type="entry name" value="NCX, central ion-binding region"/>
    <property type="match status" value="1"/>
</dbReference>
<sequence length="221" mass="22856">MIDGLSLWLVCALFAAAGFAIAGFGVRLTALADRLADRTGLGEAVVGGLLLGLATSLAGVVVSVTAGLDGRASLAFSNAVGGIAAQTAFLVLADLVFRPANMEHAAAELANVVQAGLLALLLAVALLAVTGPEVTLFGLHPVSPALLVICLLGTRATARVRRAPMWHPEPTRETRPDRPDETADLAGTTGGLWRRFAALEQIAPNLNRQAIQIGRDLLSIQ</sequence>
<keyword evidence="2 5" id="KW-0812">Transmembrane</keyword>
<dbReference type="AlphaFoldDB" id="A0A1G8AKE8"/>
<feature type="domain" description="Sodium/calcium exchanger membrane region" evidence="6">
    <location>
        <begin position="12"/>
        <end position="133"/>
    </location>
</feature>
<feature type="transmembrane region" description="Helical" evidence="5">
    <location>
        <begin position="44"/>
        <end position="68"/>
    </location>
</feature>
<dbReference type="Pfam" id="PF01699">
    <property type="entry name" value="Na_Ca_ex"/>
    <property type="match status" value="1"/>
</dbReference>
<evidence type="ECO:0000313" key="8">
    <source>
        <dbReference type="Proteomes" id="UP000217076"/>
    </source>
</evidence>
<dbReference type="GO" id="GO:0016020">
    <property type="term" value="C:membrane"/>
    <property type="evidence" value="ECO:0007669"/>
    <property type="project" value="UniProtKB-SubCell"/>
</dbReference>
<evidence type="ECO:0000256" key="2">
    <source>
        <dbReference type="ARBA" id="ARBA00022692"/>
    </source>
</evidence>
<organism evidence="7 8">
    <name type="scientific">Roseospirillum parvum</name>
    <dbReference type="NCBI Taxonomy" id="83401"/>
    <lineage>
        <taxon>Bacteria</taxon>
        <taxon>Pseudomonadati</taxon>
        <taxon>Pseudomonadota</taxon>
        <taxon>Alphaproteobacteria</taxon>
        <taxon>Rhodospirillales</taxon>
        <taxon>Rhodospirillaceae</taxon>
        <taxon>Roseospirillum</taxon>
    </lineage>
</organism>
<name>A0A1G8AKE8_9PROT</name>
<dbReference type="InterPro" id="IPR004837">
    <property type="entry name" value="NaCa_Exmemb"/>
</dbReference>
<feature type="transmembrane region" description="Helical" evidence="5">
    <location>
        <begin position="109"/>
        <end position="129"/>
    </location>
</feature>
<accession>A0A1G8AKE8</accession>
<evidence type="ECO:0000256" key="1">
    <source>
        <dbReference type="ARBA" id="ARBA00004141"/>
    </source>
</evidence>
<keyword evidence="3 5" id="KW-1133">Transmembrane helix</keyword>
<reference evidence="8" key="1">
    <citation type="submission" date="2016-10" db="EMBL/GenBank/DDBJ databases">
        <authorList>
            <person name="Varghese N."/>
            <person name="Submissions S."/>
        </authorList>
    </citation>
    <scope>NUCLEOTIDE SEQUENCE [LARGE SCALE GENOMIC DNA]</scope>
    <source>
        <strain evidence="8">930I</strain>
    </source>
</reference>
<dbReference type="GO" id="GO:0055085">
    <property type="term" value="P:transmembrane transport"/>
    <property type="evidence" value="ECO:0007669"/>
    <property type="project" value="InterPro"/>
</dbReference>
<dbReference type="OrthoDB" id="153124at2"/>
<feature type="transmembrane region" description="Helical" evidence="5">
    <location>
        <begin position="6"/>
        <end position="32"/>
    </location>
</feature>
<dbReference type="RefSeq" id="WP_092618442.1">
    <property type="nucleotide sequence ID" value="NZ_FNCV01000005.1"/>
</dbReference>
<keyword evidence="4 5" id="KW-0472">Membrane</keyword>
<evidence type="ECO:0000259" key="6">
    <source>
        <dbReference type="Pfam" id="PF01699"/>
    </source>
</evidence>
<protein>
    <submittedName>
        <fullName evidence="7">Cation:H+ antiporter</fullName>
    </submittedName>
</protein>
<comment type="subcellular location">
    <subcellularLocation>
        <location evidence="1">Membrane</location>
        <topology evidence="1">Multi-pass membrane protein</topology>
    </subcellularLocation>
</comment>
<evidence type="ECO:0000256" key="4">
    <source>
        <dbReference type="ARBA" id="ARBA00023136"/>
    </source>
</evidence>